<accession>A0ABR4FIS8</accession>
<comment type="caution">
    <text evidence="5">The sequence shown here is derived from an EMBL/GenBank/DDBJ whole genome shotgun (WGS) entry which is preliminary data.</text>
</comment>
<feature type="active site" evidence="2">
    <location>
        <position position="265"/>
    </location>
</feature>
<evidence type="ECO:0000256" key="1">
    <source>
        <dbReference type="ARBA" id="ARBA00023002"/>
    </source>
</evidence>
<dbReference type="InterPro" id="IPR029510">
    <property type="entry name" value="Ald_DH_CS_GLU"/>
</dbReference>
<comment type="similarity">
    <text evidence="3">Belongs to the aldehyde dehydrogenase family.</text>
</comment>
<protein>
    <submittedName>
        <fullName evidence="5">Aldehyde dehydrogenase domain-containing protein</fullName>
    </submittedName>
</protein>
<dbReference type="InterPro" id="IPR015590">
    <property type="entry name" value="Aldehyde_DH_dom"/>
</dbReference>
<dbReference type="EMBL" id="JBFTWV010000264">
    <property type="protein sequence ID" value="KAL2783149.1"/>
    <property type="molecule type" value="Genomic_DNA"/>
</dbReference>
<evidence type="ECO:0000313" key="6">
    <source>
        <dbReference type="Proteomes" id="UP001610563"/>
    </source>
</evidence>
<keyword evidence="6" id="KW-1185">Reference proteome</keyword>
<dbReference type="PROSITE" id="PS00687">
    <property type="entry name" value="ALDEHYDE_DEHYDR_GLU"/>
    <property type="match status" value="1"/>
</dbReference>
<evidence type="ECO:0000256" key="2">
    <source>
        <dbReference type="PROSITE-ProRule" id="PRU10007"/>
    </source>
</evidence>
<evidence type="ECO:0000256" key="3">
    <source>
        <dbReference type="RuleBase" id="RU003345"/>
    </source>
</evidence>
<dbReference type="InterPro" id="IPR016162">
    <property type="entry name" value="Ald_DH_N"/>
</dbReference>
<name>A0ABR4FIS8_9EURO</name>
<dbReference type="Proteomes" id="UP001610563">
    <property type="component" value="Unassembled WGS sequence"/>
</dbReference>
<dbReference type="Pfam" id="PF00171">
    <property type="entry name" value="Aldedh"/>
    <property type="match status" value="1"/>
</dbReference>
<proteinExistence type="inferred from homology"/>
<dbReference type="PANTHER" id="PTHR43720">
    <property type="entry name" value="2-AMINOMUCONIC SEMIALDEHYDE DEHYDROGENASE"/>
    <property type="match status" value="1"/>
</dbReference>
<dbReference type="SUPFAM" id="SSF53720">
    <property type="entry name" value="ALDH-like"/>
    <property type="match status" value="1"/>
</dbReference>
<evidence type="ECO:0000313" key="5">
    <source>
        <dbReference type="EMBL" id="KAL2783149.1"/>
    </source>
</evidence>
<dbReference type="InterPro" id="IPR016161">
    <property type="entry name" value="Ald_DH/histidinol_DH"/>
</dbReference>
<dbReference type="Gene3D" id="3.40.309.10">
    <property type="entry name" value="Aldehyde Dehydrogenase, Chain A, domain 2"/>
    <property type="match status" value="1"/>
</dbReference>
<dbReference type="InterPro" id="IPR016163">
    <property type="entry name" value="Ald_DH_C"/>
</dbReference>
<sequence>MAQAIQLTAPNGLSYSQPTGLFINNTFVPSTSGKTLKSINPYDESPITEVASATADDVDLAVTAAREAFTSVEWRGLTPSERGLLLLRLADLCEKHEEILATIDAWDNGKPYEQALGEDISEVISVFRYYGGWADKIHGSTIDTGEAKLAYTRREPVGVCGQMIPWNYPVMMAAWKLGPALACGNTVVLKAAEQTPLGVLYLANLIKEAGFPKGVVNIVNGLGSEAGAAIAGHPGIDKIAFTGSTNTGREVMRAAAANLKAITLETGGKSPLLVFEDANLDQAVKWSHVGIMSNMGQICTATSRIYVQDTIYDTFIKQFKQYTIDNSKVGNPFDSSTNHGPQVSKAQRDRILSYIQTTKDEGAELVLGGGGEDTAAEKKGYFVKPTIFSNISQTLTAVREEVFGPFVVIQSFSTEKDAIAKANDTQYGLGAAVFTENITRGHRVAAAIQAGMVWINSSQDSHFAIPFGGVKQSGIGRELGEYALSAYTQVKAVHVNLGTWL</sequence>
<gene>
    <name evidence="5" type="ORF">BJX66DRAFT_349786</name>
</gene>
<feature type="domain" description="Aldehyde dehydrogenase" evidence="4">
    <location>
        <begin position="27"/>
        <end position="493"/>
    </location>
</feature>
<dbReference type="Gene3D" id="3.40.605.10">
    <property type="entry name" value="Aldehyde Dehydrogenase, Chain A, domain 1"/>
    <property type="match status" value="1"/>
</dbReference>
<keyword evidence="1 3" id="KW-0560">Oxidoreductase</keyword>
<evidence type="ECO:0000259" key="4">
    <source>
        <dbReference type="Pfam" id="PF00171"/>
    </source>
</evidence>
<dbReference type="PANTHER" id="PTHR43720:SF3">
    <property type="entry name" value="ALDEHYDE DEHYDROGENASE ALDH (AFU_ORTHOLOGUE AFUA_8G02310)-RELATED"/>
    <property type="match status" value="1"/>
</dbReference>
<organism evidence="5 6">
    <name type="scientific">Aspergillus keveii</name>
    <dbReference type="NCBI Taxonomy" id="714993"/>
    <lineage>
        <taxon>Eukaryota</taxon>
        <taxon>Fungi</taxon>
        <taxon>Dikarya</taxon>
        <taxon>Ascomycota</taxon>
        <taxon>Pezizomycotina</taxon>
        <taxon>Eurotiomycetes</taxon>
        <taxon>Eurotiomycetidae</taxon>
        <taxon>Eurotiales</taxon>
        <taxon>Aspergillaceae</taxon>
        <taxon>Aspergillus</taxon>
        <taxon>Aspergillus subgen. Nidulantes</taxon>
    </lineage>
</organism>
<reference evidence="5 6" key="1">
    <citation type="submission" date="2024-07" db="EMBL/GenBank/DDBJ databases">
        <title>Section-level genome sequencing and comparative genomics of Aspergillus sections Usti and Cavernicolus.</title>
        <authorList>
            <consortium name="Lawrence Berkeley National Laboratory"/>
            <person name="Nybo J.L."/>
            <person name="Vesth T.C."/>
            <person name="Theobald S."/>
            <person name="Frisvad J.C."/>
            <person name="Larsen T.O."/>
            <person name="Kjaerboelling I."/>
            <person name="Rothschild-Mancinelli K."/>
            <person name="Lyhne E.K."/>
            <person name="Kogle M.E."/>
            <person name="Barry K."/>
            <person name="Clum A."/>
            <person name="Na H."/>
            <person name="Ledsgaard L."/>
            <person name="Lin J."/>
            <person name="Lipzen A."/>
            <person name="Kuo A."/>
            <person name="Riley R."/>
            <person name="Mondo S."/>
            <person name="Labutti K."/>
            <person name="Haridas S."/>
            <person name="Pangalinan J."/>
            <person name="Salamov A.A."/>
            <person name="Simmons B.A."/>
            <person name="Magnuson J.K."/>
            <person name="Chen J."/>
            <person name="Drula E."/>
            <person name="Henrissat B."/>
            <person name="Wiebenga A."/>
            <person name="Lubbers R.J."/>
            <person name="Gomes A.C."/>
            <person name="Makela M.R."/>
            <person name="Stajich J."/>
            <person name="Grigoriev I.V."/>
            <person name="Mortensen U.H."/>
            <person name="De Vries R.P."/>
            <person name="Baker S.E."/>
            <person name="Andersen M.R."/>
        </authorList>
    </citation>
    <scope>NUCLEOTIDE SEQUENCE [LARGE SCALE GENOMIC DNA]</scope>
    <source>
        <strain evidence="5 6">CBS 209.92</strain>
    </source>
</reference>